<organism evidence="6 7">
    <name type="scientific">Clostridium chauvoei JF4335</name>
    <dbReference type="NCBI Taxonomy" id="1351755"/>
    <lineage>
        <taxon>Bacteria</taxon>
        <taxon>Bacillati</taxon>
        <taxon>Bacillota</taxon>
        <taxon>Clostridia</taxon>
        <taxon>Eubacteriales</taxon>
        <taxon>Clostridiaceae</taxon>
        <taxon>Clostridium</taxon>
    </lineage>
</organism>
<keyword evidence="2" id="KW-0964">Secreted</keyword>
<dbReference type="Gene3D" id="2.60.40.10">
    <property type="entry name" value="Immunoglobulins"/>
    <property type="match status" value="7"/>
</dbReference>
<dbReference type="EMBL" id="LT799839">
    <property type="protein sequence ID" value="SLK14003.1"/>
    <property type="molecule type" value="Genomic_DNA"/>
</dbReference>
<dbReference type="GeneID" id="66300936"/>
<feature type="domain" description="SpaA-like prealbumin fold" evidence="5">
    <location>
        <begin position="523"/>
        <end position="610"/>
    </location>
</feature>
<feature type="domain" description="SpaA-like prealbumin fold" evidence="5">
    <location>
        <begin position="158"/>
        <end position="244"/>
    </location>
</feature>
<gene>
    <name evidence="6" type="ORF">CCH01_05730</name>
</gene>
<dbReference type="RefSeq" id="WP_079481135.1">
    <property type="nucleotide sequence ID" value="NZ_CBML010000006.1"/>
</dbReference>
<feature type="domain" description="SpaA-like prealbumin fold" evidence="5">
    <location>
        <begin position="618"/>
        <end position="699"/>
    </location>
</feature>
<feature type="compositionally biased region" description="Polar residues" evidence="4">
    <location>
        <begin position="1"/>
        <end position="15"/>
    </location>
</feature>
<dbReference type="Pfam" id="PF17802">
    <property type="entry name" value="SpaA"/>
    <property type="match status" value="7"/>
</dbReference>
<feature type="domain" description="SpaA-like prealbumin fold" evidence="5">
    <location>
        <begin position="340"/>
        <end position="416"/>
    </location>
</feature>
<feature type="domain" description="SpaA-like prealbumin fold" evidence="5">
    <location>
        <begin position="249"/>
        <end position="336"/>
    </location>
</feature>
<dbReference type="PANTHER" id="PTHR36108">
    <property type="entry name" value="COLOSSIN-B-RELATED"/>
    <property type="match status" value="1"/>
</dbReference>
<dbReference type="InterPro" id="IPR041033">
    <property type="entry name" value="SpaA_PFL_dom_1"/>
</dbReference>
<feature type="region of interest" description="Disordered" evidence="4">
    <location>
        <begin position="1"/>
        <end position="43"/>
    </location>
</feature>
<comment type="similarity">
    <text evidence="1">Belongs to the serine-aspartate repeat-containing protein (SDr) family.</text>
</comment>
<reference evidence="7" key="1">
    <citation type="submission" date="2017-03" db="EMBL/GenBank/DDBJ databases">
        <authorList>
            <person name="Falquet L."/>
            <person name="Falquet L."/>
        </authorList>
    </citation>
    <scope>NUCLEOTIDE SEQUENCE [LARGE SCALE GENOMIC DNA]</scope>
</reference>
<evidence type="ECO:0000256" key="3">
    <source>
        <dbReference type="ARBA" id="ARBA00022729"/>
    </source>
</evidence>
<proteinExistence type="inferred from homology"/>
<dbReference type="InterPro" id="IPR013783">
    <property type="entry name" value="Ig-like_fold"/>
</dbReference>
<evidence type="ECO:0000256" key="2">
    <source>
        <dbReference type="ARBA" id="ARBA00022525"/>
    </source>
</evidence>
<feature type="compositionally biased region" description="Pro residues" evidence="4">
    <location>
        <begin position="27"/>
        <end position="40"/>
    </location>
</feature>
<keyword evidence="3" id="KW-0732">Signal</keyword>
<dbReference type="Proteomes" id="UP000190476">
    <property type="component" value="Chromosome I"/>
</dbReference>
<evidence type="ECO:0000313" key="6">
    <source>
        <dbReference type="EMBL" id="SLK14003.1"/>
    </source>
</evidence>
<feature type="domain" description="SpaA-like prealbumin fold" evidence="5">
    <location>
        <begin position="68"/>
        <end position="153"/>
    </location>
</feature>
<accession>A0A1U6J151</accession>
<evidence type="ECO:0000256" key="1">
    <source>
        <dbReference type="ARBA" id="ARBA00007257"/>
    </source>
</evidence>
<dbReference type="AlphaFoldDB" id="A0A1U6J151"/>
<dbReference type="PANTHER" id="PTHR36108:SF13">
    <property type="entry name" value="COLOSSIN-B-RELATED"/>
    <property type="match status" value="1"/>
</dbReference>
<sequence>MTTDTNERGTMNETLQGGKKATVVAPTTPPTTPPAGPAPSSPEVKQFTITPGQTTPVQITVEDTMITGNLSITKKDQNGNVVAGATFEIENSSGASVGTVTTNAQGQASLPNLPYGNYTLVETAVPAGYVLNDTPIPFTITTNGATVTQNVLNTAITGTLSIIKTDKTTGKLLAGATFQVKNAQGVVVATETTNAQGQITVPNLPYGNYTLVETAVPTGYVLNSTPVPFSITTNGATVTQNIANAIITGTLSITKTDKQTGKPIAGVIFNIENSSGVSVGTVTTNAQGQASLPNLPYGNYTLVETSVPAGYVLNATPIPFTINVNGQVVSQAITNNEAPGELVIRKVDATTGAALAGAVFNITNSSGSSAGTITTGSNGEGTISLLPGSYTATETKAPIGYVLNTTPQNFTIGFNQTSPSILTFSDVEQLCKVVITKVDASNNSKLLAGAEFDIINAQGQVVDTVTTGADGTASAELPAGTYTIKEVKAPEGYIPYVNPRQITLNELAVTDVNEIVNNIPIKGKIVIKKTDARTGEVLPCAKFIIRDAKCEVVACGCTNKEGKLRFQLPYGNYTYQEVCAPKGYKLDTTQVAFKITTNGEVIKANVKNKKIAEQSNTGTLKITKVDFCDIGKNLAGATFEIENMNGEVVGTITTNNKGIAKIKLPAGKYWVVETKAPNGYGVCRTRTYITVKSGQLAEVLSRDRKINNCYCPRQF</sequence>
<evidence type="ECO:0000256" key="4">
    <source>
        <dbReference type="SAM" id="MobiDB-lite"/>
    </source>
</evidence>
<evidence type="ECO:0000313" key="7">
    <source>
        <dbReference type="Proteomes" id="UP000190476"/>
    </source>
</evidence>
<protein>
    <submittedName>
        <fullName evidence="6">Putative Cell wall surface anchor family protein</fullName>
    </submittedName>
</protein>
<name>A0A1U6J151_9CLOT</name>
<keyword evidence="7" id="KW-1185">Reference proteome</keyword>
<dbReference type="STRING" id="1351755.CCH01_05730"/>
<feature type="domain" description="SpaA-like prealbumin fold" evidence="5">
    <location>
        <begin position="432"/>
        <end position="508"/>
    </location>
</feature>
<evidence type="ECO:0000259" key="5">
    <source>
        <dbReference type="Pfam" id="PF17802"/>
    </source>
</evidence>
<dbReference type="SUPFAM" id="SSF49478">
    <property type="entry name" value="Cna protein B-type domain"/>
    <property type="match status" value="6"/>
</dbReference>